<dbReference type="InterPro" id="IPR009003">
    <property type="entry name" value="Peptidase_S1_PA"/>
</dbReference>
<sequence length="319" mass="34857">MTDIQKVFEKHKEHLLSLQGCTAVAIALKKSGSQKSKTPAIVVFVAQKRRDLPADQRVPATLDGIPTDVVERKFGIALTATDPFARHPRLFSGISVTPRSAAEVWGTIGCIIQTNGNGANIAPGNYLLTNQHVLKWADPTHPDFDNARIIQPGNADSPAPINYDCGDFVAGIRDASNDCAIATIDPIRGWRNEVPNHPRHPGRRDLQGVAVARLEDEVYKFGASTLNTRGRIIATHFHSDNRLIRNALYIEHEEHKPWVAEGDSGSVAILYERDLVVGLNFAGDEKTALPDGGYRAGFAYDIQGQMNNFGNNVMLAPNP</sequence>
<proteinExistence type="predicted"/>
<dbReference type="EMBL" id="QRGO01000001">
    <property type="protein sequence ID" value="RDV03827.1"/>
    <property type="molecule type" value="Genomic_DNA"/>
</dbReference>
<gene>
    <name evidence="1" type="ORF">DXH78_04035</name>
</gene>
<keyword evidence="2" id="KW-1185">Reference proteome</keyword>
<dbReference type="Proteomes" id="UP000263993">
    <property type="component" value="Unassembled WGS sequence"/>
</dbReference>
<evidence type="ECO:0008006" key="3">
    <source>
        <dbReference type="Google" id="ProtNLM"/>
    </source>
</evidence>
<comment type="caution">
    <text evidence="1">The sequence shown here is derived from an EMBL/GenBank/DDBJ whole genome shotgun (WGS) entry which is preliminary data.</text>
</comment>
<reference evidence="2" key="1">
    <citation type="submission" date="2018-08" db="EMBL/GenBank/DDBJ databases">
        <authorList>
            <person name="Kim S.-J."/>
            <person name="Jung G.-Y."/>
        </authorList>
    </citation>
    <scope>NUCLEOTIDE SEQUENCE [LARGE SCALE GENOMIC DNA]</scope>
    <source>
        <strain evidence="2">GY_H</strain>
    </source>
</reference>
<accession>A0A371B8H7</accession>
<evidence type="ECO:0000313" key="2">
    <source>
        <dbReference type="Proteomes" id="UP000263993"/>
    </source>
</evidence>
<organism evidence="1 2">
    <name type="scientific">Undibacter mobilis</name>
    <dbReference type="NCBI Taxonomy" id="2292256"/>
    <lineage>
        <taxon>Bacteria</taxon>
        <taxon>Pseudomonadati</taxon>
        <taxon>Pseudomonadota</taxon>
        <taxon>Alphaproteobacteria</taxon>
        <taxon>Hyphomicrobiales</taxon>
        <taxon>Nitrobacteraceae</taxon>
        <taxon>Undibacter</taxon>
    </lineage>
</organism>
<dbReference type="SUPFAM" id="SSF50494">
    <property type="entry name" value="Trypsin-like serine proteases"/>
    <property type="match status" value="1"/>
</dbReference>
<name>A0A371B8H7_9BRAD</name>
<evidence type="ECO:0000313" key="1">
    <source>
        <dbReference type="EMBL" id="RDV03827.1"/>
    </source>
</evidence>
<dbReference type="RefSeq" id="WP_115515852.1">
    <property type="nucleotide sequence ID" value="NZ_QRGO01000001.1"/>
</dbReference>
<dbReference type="OrthoDB" id="104542at2"/>
<protein>
    <recommendedName>
        <fullName evidence="3">Serine protease</fullName>
    </recommendedName>
</protein>
<dbReference type="AlphaFoldDB" id="A0A371B8H7"/>